<sequence>MSSSALFFLAPLVSHKQTHQCNQIKKPSFSPNILVVVYPNQPTHSPHQDCGNSGGNCKPFHVNMS</sequence>
<dbReference type="AlphaFoldDB" id="A0A2P2R1U2"/>
<organism evidence="1">
    <name type="scientific">Rhizophora mucronata</name>
    <name type="common">Asiatic mangrove</name>
    <dbReference type="NCBI Taxonomy" id="61149"/>
    <lineage>
        <taxon>Eukaryota</taxon>
        <taxon>Viridiplantae</taxon>
        <taxon>Streptophyta</taxon>
        <taxon>Embryophyta</taxon>
        <taxon>Tracheophyta</taxon>
        <taxon>Spermatophyta</taxon>
        <taxon>Magnoliopsida</taxon>
        <taxon>eudicotyledons</taxon>
        <taxon>Gunneridae</taxon>
        <taxon>Pentapetalae</taxon>
        <taxon>rosids</taxon>
        <taxon>fabids</taxon>
        <taxon>Malpighiales</taxon>
        <taxon>Rhizophoraceae</taxon>
        <taxon>Rhizophora</taxon>
    </lineage>
</organism>
<protein>
    <submittedName>
        <fullName evidence="1">Uncharacterized protein</fullName>
    </submittedName>
</protein>
<reference evidence="1" key="1">
    <citation type="submission" date="2018-02" db="EMBL/GenBank/DDBJ databases">
        <title>Rhizophora mucronata_Transcriptome.</title>
        <authorList>
            <person name="Meera S.P."/>
            <person name="Sreeshan A."/>
            <person name="Augustine A."/>
        </authorList>
    </citation>
    <scope>NUCLEOTIDE SEQUENCE</scope>
    <source>
        <tissue evidence="1">Leaf</tissue>
    </source>
</reference>
<dbReference type="EMBL" id="GGEC01092683">
    <property type="protein sequence ID" value="MBX73167.1"/>
    <property type="molecule type" value="Transcribed_RNA"/>
</dbReference>
<name>A0A2P2R1U2_RHIMU</name>
<evidence type="ECO:0000313" key="1">
    <source>
        <dbReference type="EMBL" id="MBX73167.1"/>
    </source>
</evidence>
<proteinExistence type="predicted"/>
<accession>A0A2P2R1U2</accession>